<dbReference type="InterPro" id="IPR016181">
    <property type="entry name" value="Acyl_CoA_acyltransferase"/>
</dbReference>
<dbReference type="RefSeq" id="WP_245723848.1">
    <property type="nucleotide sequence ID" value="NZ_FNGY01000004.1"/>
</dbReference>
<name>A0A1G9U0Y6_9SPHI</name>
<gene>
    <name evidence="2" type="ORF">SAMN05421820_10426</name>
</gene>
<keyword evidence="3" id="KW-1185">Reference proteome</keyword>
<dbReference type="EMBL" id="FNGY01000004">
    <property type="protein sequence ID" value="SDM53639.1"/>
    <property type="molecule type" value="Genomic_DNA"/>
</dbReference>
<dbReference type="PANTHER" id="PTHR43610:SF1">
    <property type="entry name" value="N-ACETYLTRANSFERASE DOMAIN-CONTAINING PROTEIN"/>
    <property type="match status" value="1"/>
</dbReference>
<accession>A0A1G9U0Y6</accession>
<feature type="domain" description="N-acetyltransferase" evidence="1">
    <location>
        <begin position="24"/>
        <end position="182"/>
    </location>
</feature>
<dbReference type="InterPro" id="IPR000182">
    <property type="entry name" value="GNAT_dom"/>
</dbReference>
<sequence>MKKEMQLINNKHPDLQAILENELVKLIPLQENDFERLYAVASDPLIWEQHPNKDRYKREVFESYFKGAMESGGAYLILNKDSEEVVGSTRYYDFDPEKKRVFIGYTFVGRKFWGQGYNPSFKKLMIDYAFQFADQVMFHIGAENIRSQMAIGRLNASKVGEEEVAYYGEVSKMNFVYQISKPDWSGI</sequence>
<reference evidence="3" key="1">
    <citation type="submission" date="2016-10" db="EMBL/GenBank/DDBJ databases">
        <authorList>
            <person name="Varghese N."/>
            <person name="Submissions S."/>
        </authorList>
    </citation>
    <scope>NUCLEOTIDE SEQUENCE [LARGE SCALE GENOMIC DNA]</scope>
    <source>
        <strain evidence="3">DSM 19110</strain>
    </source>
</reference>
<evidence type="ECO:0000313" key="2">
    <source>
        <dbReference type="EMBL" id="SDM53639.1"/>
    </source>
</evidence>
<evidence type="ECO:0000259" key="1">
    <source>
        <dbReference type="PROSITE" id="PS51186"/>
    </source>
</evidence>
<proteinExistence type="predicted"/>
<dbReference type="Pfam" id="PF13302">
    <property type="entry name" value="Acetyltransf_3"/>
    <property type="match status" value="1"/>
</dbReference>
<protein>
    <submittedName>
        <fullName evidence="2">Protein N-acetyltransferase, RimJ/RimL family</fullName>
    </submittedName>
</protein>
<dbReference type="PROSITE" id="PS51186">
    <property type="entry name" value="GNAT"/>
    <property type="match status" value="1"/>
</dbReference>
<dbReference type="Gene3D" id="3.40.630.30">
    <property type="match status" value="1"/>
</dbReference>
<dbReference type="SUPFAM" id="SSF55729">
    <property type="entry name" value="Acyl-CoA N-acyltransferases (Nat)"/>
    <property type="match status" value="1"/>
</dbReference>
<dbReference type="AlphaFoldDB" id="A0A1G9U0Y6"/>
<evidence type="ECO:0000313" key="3">
    <source>
        <dbReference type="Proteomes" id="UP000183200"/>
    </source>
</evidence>
<dbReference type="PANTHER" id="PTHR43610">
    <property type="entry name" value="BLL6696 PROTEIN"/>
    <property type="match status" value="1"/>
</dbReference>
<organism evidence="2 3">
    <name type="scientific">Pedobacter steynii</name>
    <dbReference type="NCBI Taxonomy" id="430522"/>
    <lineage>
        <taxon>Bacteria</taxon>
        <taxon>Pseudomonadati</taxon>
        <taxon>Bacteroidota</taxon>
        <taxon>Sphingobacteriia</taxon>
        <taxon>Sphingobacteriales</taxon>
        <taxon>Sphingobacteriaceae</taxon>
        <taxon>Pedobacter</taxon>
    </lineage>
</organism>
<dbReference type="Proteomes" id="UP000183200">
    <property type="component" value="Unassembled WGS sequence"/>
</dbReference>
<keyword evidence="2" id="KW-0808">Transferase</keyword>
<dbReference type="GO" id="GO:0016747">
    <property type="term" value="F:acyltransferase activity, transferring groups other than amino-acyl groups"/>
    <property type="evidence" value="ECO:0007669"/>
    <property type="project" value="InterPro"/>
</dbReference>